<reference evidence="2 3" key="1">
    <citation type="journal article" date="2017" name="Mol. Biol. Evol.">
        <title>The 4-celled Tetrabaena socialis nuclear genome reveals the essential components for genetic control of cell number at the origin of multicellularity in the volvocine lineage.</title>
        <authorList>
            <person name="Featherston J."/>
            <person name="Arakaki Y."/>
            <person name="Hanschen E.R."/>
            <person name="Ferris P.J."/>
            <person name="Michod R.E."/>
            <person name="Olson B.J.S.C."/>
            <person name="Nozaki H."/>
            <person name="Durand P.M."/>
        </authorList>
    </citation>
    <scope>NUCLEOTIDE SEQUENCE [LARGE SCALE GENOMIC DNA]</scope>
    <source>
        <strain evidence="2 3">NIES-571</strain>
    </source>
</reference>
<protein>
    <submittedName>
        <fullName evidence="2">Uncharacterized protein</fullName>
    </submittedName>
</protein>
<dbReference type="Proteomes" id="UP000236333">
    <property type="component" value="Unassembled WGS sequence"/>
</dbReference>
<evidence type="ECO:0000313" key="3">
    <source>
        <dbReference type="Proteomes" id="UP000236333"/>
    </source>
</evidence>
<sequence>MGAGLGSGPLGANSLFGSMELPPSASQSLQQQQASPAGTAAEDYDDAESVRMSVMSHRSFYSARSHVEHSSSSGLTSPNEAPEQARRWLMQRELHAAAIASALAATAAQHAATPVSSSGPSCPRVGR</sequence>
<accession>A0A2J8AFQ4</accession>
<evidence type="ECO:0000256" key="1">
    <source>
        <dbReference type="SAM" id="MobiDB-lite"/>
    </source>
</evidence>
<feature type="compositionally biased region" description="Low complexity" evidence="1">
    <location>
        <begin position="21"/>
        <end position="37"/>
    </location>
</feature>
<name>A0A2J8AFQ4_9CHLO</name>
<organism evidence="2 3">
    <name type="scientific">Tetrabaena socialis</name>
    <dbReference type="NCBI Taxonomy" id="47790"/>
    <lineage>
        <taxon>Eukaryota</taxon>
        <taxon>Viridiplantae</taxon>
        <taxon>Chlorophyta</taxon>
        <taxon>core chlorophytes</taxon>
        <taxon>Chlorophyceae</taxon>
        <taxon>CS clade</taxon>
        <taxon>Chlamydomonadales</taxon>
        <taxon>Tetrabaenaceae</taxon>
        <taxon>Tetrabaena</taxon>
    </lineage>
</organism>
<gene>
    <name evidence="2" type="ORF">TSOC_001836</name>
</gene>
<dbReference type="AlphaFoldDB" id="A0A2J8AFQ4"/>
<evidence type="ECO:0000313" key="2">
    <source>
        <dbReference type="EMBL" id="PNH11336.1"/>
    </source>
</evidence>
<keyword evidence="3" id="KW-1185">Reference proteome</keyword>
<comment type="caution">
    <text evidence="2">The sequence shown here is derived from an EMBL/GenBank/DDBJ whole genome shotgun (WGS) entry which is preliminary data.</text>
</comment>
<feature type="region of interest" description="Disordered" evidence="1">
    <location>
        <begin position="1"/>
        <end position="47"/>
    </location>
</feature>
<feature type="region of interest" description="Disordered" evidence="1">
    <location>
        <begin position="65"/>
        <end position="85"/>
    </location>
</feature>
<proteinExistence type="predicted"/>
<dbReference type="EMBL" id="PGGS01000032">
    <property type="protein sequence ID" value="PNH11336.1"/>
    <property type="molecule type" value="Genomic_DNA"/>
</dbReference>